<comment type="caution">
    <text evidence="2">The sequence shown here is derived from an EMBL/GenBank/DDBJ whole genome shotgun (WGS) entry which is preliminary data.</text>
</comment>
<keyword evidence="2" id="KW-0378">Hydrolase</keyword>
<reference evidence="2 3" key="1">
    <citation type="submission" date="2017-01" db="EMBL/GenBank/DDBJ databases">
        <title>Novel large sulfur bacteria in the metagenomes of groundwater-fed chemosynthetic microbial mats in the Lake Huron basin.</title>
        <authorList>
            <person name="Sharrar A.M."/>
            <person name="Flood B.E."/>
            <person name="Bailey J.V."/>
            <person name="Jones D.S."/>
            <person name="Biddanda B."/>
            <person name="Ruberg S.A."/>
            <person name="Marcus D.N."/>
            <person name="Dick G.J."/>
        </authorList>
    </citation>
    <scope>NUCLEOTIDE SEQUENCE [LARGE SCALE GENOMIC DNA]</scope>
    <source>
        <strain evidence="2">A7</strain>
    </source>
</reference>
<dbReference type="EMBL" id="MTEI01000006">
    <property type="protein sequence ID" value="OQW87846.1"/>
    <property type="molecule type" value="Genomic_DNA"/>
</dbReference>
<evidence type="ECO:0000259" key="1">
    <source>
        <dbReference type="Pfam" id="PF12146"/>
    </source>
</evidence>
<dbReference type="InterPro" id="IPR029058">
    <property type="entry name" value="AB_hydrolase_fold"/>
</dbReference>
<dbReference type="Gene3D" id="3.40.50.1820">
    <property type="entry name" value="alpha/beta hydrolase"/>
    <property type="match status" value="1"/>
</dbReference>
<protein>
    <submittedName>
        <fullName evidence="2">Hydrolase 1, exosortase A system-associated</fullName>
    </submittedName>
</protein>
<dbReference type="GO" id="GO:0016787">
    <property type="term" value="F:hydrolase activity"/>
    <property type="evidence" value="ECO:0007669"/>
    <property type="project" value="UniProtKB-KW"/>
</dbReference>
<organism evidence="2 3">
    <name type="scientific">Rhodoferax ferrireducens</name>
    <dbReference type="NCBI Taxonomy" id="192843"/>
    <lineage>
        <taxon>Bacteria</taxon>
        <taxon>Pseudomonadati</taxon>
        <taxon>Pseudomonadota</taxon>
        <taxon>Betaproteobacteria</taxon>
        <taxon>Burkholderiales</taxon>
        <taxon>Comamonadaceae</taxon>
        <taxon>Rhodoferax</taxon>
    </lineage>
</organism>
<evidence type="ECO:0000313" key="3">
    <source>
        <dbReference type="Proteomes" id="UP000192505"/>
    </source>
</evidence>
<sequence length="285" mass="31932">MNFTDQPVVMPCAGASLVGIISQPEQPATLGMVMVVGGPQYRVGSHRQFVLLARCLASAGFPVMRFDHRGLGDSSAERMPFDAIHADISVALDTLQRACPSVQSVVLWGLCDGASAALLYSGQRDDPRVAGLCLLNPWVRSDVTLARTRIKHYYAGRLLEPSFWRRLWQGQFDWRTSLADLWQSLQALRPEPPSTQPEPSFQHNMALALRHFPGQVLLLLSERDYTAKEFLECAQSDPVWQGLLQRPQLERVDVADADHTFSRVIWRAAAEQAVLGWMRRLEVQV</sequence>
<name>A0A1W9KTP9_9BURK</name>
<proteinExistence type="predicted"/>
<accession>A0A1W9KTP9</accession>
<dbReference type="InterPro" id="IPR022742">
    <property type="entry name" value="Hydrolase_4"/>
</dbReference>
<feature type="domain" description="Serine aminopeptidase S33" evidence="1">
    <location>
        <begin position="48"/>
        <end position="147"/>
    </location>
</feature>
<dbReference type="SUPFAM" id="SSF53474">
    <property type="entry name" value="alpha/beta-Hydrolases"/>
    <property type="match status" value="1"/>
</dbReference>
<dbReference type="Pfam" id="PF12146">
    <property type="entry name" value="Hydrolase_4"/>
    <property type="match status" value="1"/>
</dbReference>
<dbReference type="Proteomes" id="UP000192505">
    <property type="component" value="Unassembled WGS sequence"/>
</dbReference>
<gene>
    <name evidence="2" type="ORF">BWK72_11090</name>
</gene>
<dbReference type="NCBIfam" id="TIGR03100">
    <property type="entry name" value="hydr1_PEP"/>
    <property type="match status" value="1"/>
</dbReference>
<evidence type="ECO:0000313" key="2">
    <source>
        <dbReference type="EMBL" id="OQW87846.1"/>
    </source>
</evidence>
<dbReference type="InterPro" id="IPR017531">
    <property type="entry name" value="Hydrolase-1_PEP"/>
</dbReference>
<dbReference type="AlphaFoldDB" id="A0A1W9KTP9"/>